<keyword evidence="3 10" id="KW-0808">Transferase</keyword>
<dbReference type="InterPro" id="IPR039028">
    <property type="entry name" value="BCKD/PDK"/>
</dbReference>
<dbReference type="Gene3D" id="3.30.565.10">
    <property type="entry name" value="Histidine kinase-like ATPase, C-terminal domain"/>
    <property type="match status" value="1"/>
</dbReference>
<evidence type="ECO:0000256" key="7">
    <source>
        <dbReference type="ARBA" id="ARBA00022946"/>
    </source>
</evidence>
<dbReference type="PANTHER" id="PTHR11947:SF3">
    <property type="entry name" value="[PYRUVATE DEHYDROGENASE (ACETYL-TRANSFERRING)] KINASE, MITOCHONDRIAL"/>
    <property type="match status" value="1"/>
</dbReference>
<evidence type="ECO:0000256" key="9">
    <source>
        <dbReference type="ARBA" id="ARBA00048201"/>
    </source>
</evidence>
<dbReference type="GO" id="GO:0004740">
    <property type="term" value="F:pyruvate dehydrogenase (acetyl-transferring) kinase activity"/>
    <property type="evidence" value="ECO:0007669"/>
    <property type="project" value="UniProtKB-EC"/>
</dbReference>
<keyword evidence="7" id="KW-0809">Transit peptide</keyword>
<dbReference type="InterPro" id="IPR036890">
    <property type="entry name" value="HATPase_C_sf"/>
</dbReference>
<feature type="compositionally biased region" description="Low complexity" evidence="11">
    <location>
        <begin position="438"/>
        <end position="453"/>
    </location>
</feature>
<comment type="similarity">
    <text evidence="2 10">Belongs to the PDK/BCKDK protein kinase family.</text>
</comment>
<reference evidence="13 14" key="1">
    <citation type="submission" date="2024-05" db="EMBL/GenBank/DDBJ databases">
        <authorList>
            <person name="Wallberg A."/>
        </authorList>
    </citation>
    <scope>NUCLEOTIDE SEQUENCE [LARGE SCALE GENOMIC DNA]</scope>
</reference>
<dbReference type="FunFam" id="3.30.565.10:FF:000007">
    <property type="entry name" value="Mitochondrial pyruvate dehydrogenase kinase isoform 2"/>
    <property type="match status" value="1"/>
</dbReference>
<keyword evidence="4 10" id="KW-0547">Nucleotide-binding</keyword>
<dbReference type="PANTHER" id="PTHR11947">
    <property type="entry name" value="PYRUVATE DEHYDROGENASE KINASE"/>
    <property type="match status" value="1"/>
</dbReference>
<comment type="subcellular location">
    <subcellularLocation>
        <location evidence="1 10">Mitochondrion matrix</location>
    </subcellularLocation>
</comment>
<keyword evidence="14" id="KW-1185">Reference proteome</keyword>
<keyword evidence="6 10" id="KW-0067">ATP-binding</keyword>
<dbReference type="Pfam" id="PF10436">
    <property type="entry name" value="BCDHK_Adom3"/>
    <property type="match status" value="1"/>
</dbReference>
<sequence>MQQFRIIIHRGKSWLINRNFDHYDHKIVMSHLVRFCRNAKNAESFMFLRKEVPVRLANIMKEFSLLPENMLHMPSILDVRKMYQQSFQEILDFESRKLNEPTLLQDFTDALVKIRNRHTDVVMTMAQGVLEMKEQHRIDANIEANIQYFLDRFYMNRISIRMLINQHTLLFGESIIEHDHIGCIDPHCDVVRVVEDAYANARFLCDQYYLASPELSLKKHNVQEKKTLRLNDPNNEVDRKPLSVVYVPSHLYHMLFELFKNAMRAVVEHHGYDSDQFPPIEVLLVMGEEDLTIKLSDQGGGIARSNMDLLFNYMYSTAPQPAASGLETPPLAGYGYGLPLSRLYARYLHGDLMITSSEGFGSDAIIFLKAISSEANELLPVYNKTCMRQYATPVQTHDWSSQNHSAMFVRPFSTSSLNKMLQAAKESQWHNMTKEESTNSSTDISSNASSDISSEAERIASR</sequence>
<dbReference type="GO" id="GO:0010906">
    <property type="term" value="P:regulation of glucose metabolic process"/>
    <property type="evidence" value="ECO:0007669"/>
    <property type="project" value="TreeGrafter"/>
</dbReference>
<evidence type="ECO:0000256" key="5">
    <source>
        <dbReference type="ARBA" id="ARBA00022777"/>
    </source>
</evidence>
<comment type="caution">
    <text evidence="13">The sequence shown here is derived from an EMBL/GenBank/DDBJ whole genome shotgun (WGS) entry which is preliminary data.</text>
</comment>
<dbReference type="EC" id="2.7.11.-" evidence="10"/>
<dbReference type="SUPFAM" id="SSF69012">
    <property type="entry name" value="alpha-ketoacid dehydrogenase kinase, N-terminal domain"/>
    <property type="match status" value="1"/>
</dbReference>
<evidence type="ECO:0000313" key="13">
    <source>
        <dbReference type="EMBL" id="CAL4137973.1"/>
    </source>
</evidence>
<dbReference type="CDD" id="cd16929">
    <property type="entry name" value="HATPase_PDK-like"/>
    <property type="match status" value="1"/>
</dbReference>
<gene>
    <name evidence="13" type="ORF">MNOR_LOCUS28153</name>
</gene>
<evidence type="ECO:0000313" key="14">
    <source>
        <dbReference type="Proteomes" id="UP001497623"/>
    </source>
</evidence>
<dbReference type="InterPro" id="IPR018955">
    <property type="entry name" value="BCDHK/PDK_N"/>
</dbReference>
<evidence type="ECO:0000256" key="11">
    <source>
        <dbReference type="SAM" id="MobiDB-lite"/>
    </source>
</evidence>
<evidence type="ECO:0000256" key="1">
    <source>
        <dbReference type="ARBA" id="ARBA00004305"/>
    </source>
</evidence>
<dbReference type="InterPro" id="IPR036784">
    <property type="entry name" value="AK/P_DHK_N_sf"/>
</dbReference>
<name>A0AAV2RUP6_MEGNR</name>
<dbReference type="SMART" id="SM00387">
    <property type="entry name" value="HATPase_c"/>
    <property type="match status" value="1"/>
</dbReference>
<evidence type="ECO:0000256" key="6">
    <source>
        <dbReference type="ARBA" id="ARBA00022840"/>
    </source>
</evidence>
<evidence type="ECO:0000256" key="2">
    <source>
        <dbReference type="ARBA" id="ARBA00006155"/>
    </source>
</evidence>
<evidence type="ECO:0000259" key="12">
    <source>
        <dbReference type="PROSITE" id="PS50109"/>
    </source>
</evidence>
<keyword evidence="8 10" id="KW-0496">Mitochondrion</keyword>
<organism evidence="13 14">
    <name type="scientific">Meganyctiphanes norvegica</name>
    <name type="common">Northern krill</name>
    <name type="synonym">Thysanopoda norvegica</name>
    <dbReference type="NCBI Taxonomy" id="48144"/>
    <lineage>
        <taxon>Eukaryota</taxon>
        <taxon>Metazoa</taxon>
        <taxon>Ecdysozoa</taxon>
        <taxon>Arthropoda</taxon>
        <taxon>Crustacea</taxon>
        <taxon>Multicrustacea</taxon>
        <taxon>Malacostraca</taxon>
        <taxon>Eumalacostraca</taxon>
        <taxon>Eucarida</taxon>
        <taxon>Euphausiacea</taxon>
        <taxon>Euphausiidae</taxon>
        <taxon>Meganyctiphanes</taxon>
    </lineage>
</organism>
<feature type="region of interest" description="Disordered" evidence="11">
    <location>
        <begin position="425"/>
        <end position="462"/>
    </location>
</feature>
<dbReference type="Gene3D" id="1.20.140.20">
    <property type="entry name" value="Alpha-ketoacid/pyruvate dehydrogenase kinase, N-terminal domain"/>
    <property type="match status" value="1"/>
</dbReference>
<dbReference type="GO" id="GO:0005524">
    <property type="term" value="F:ATP binding"/>
    <property type="evidence" value="ECO:0007669"/>
    <property type="project" value="UniProtKB-UniRule"/>
</dbReference>
<evidence type="ECO:0000256" key="3">
    <source>
        <dbReference type="ARBA" id="ARBA00022679"/>
    </source>
</evidence>
<dbReference type="Proteomes" id="UP001497623">
    <property type="component" value="Unassembled WGS sequence"/>
</dbReference>
<dbReference type="AlphaFoldDB" id="A0AAV2RUP6"/>
<dbReference type="PROSITE" id="PS50109">
    <property type="entry name" value="HIS_KIN"/>
    <property type="match status" value="1"/>
</dbReference>
<dbReference type="EMBL" id="CAXKWB010030605">
    <property type="protein sequence ID" value="CAL4137973.1"/>
    <property type="molecule type" value="Genomic_DNA"/>
</dbReference>
<evidence type="ECO:0000256" key="8">
    <source>
        <dbReference type="ARBA" id="ARBA00023128"/>
    </source>
</evidence>
<evidence type="ECO:0000256" key="10">
    <source>
        <dbReference type="RuleBase" id="RU366032"/>
    </source>
</evidence>
<protein>
    <recommendedName>
        <fullName evidence="10">Protein-serine/threonine kinase</fullName>
        <ecNumber evidence="10">2.7.11.-</ecNumber>
    </recommendedName>
</protein>
<feature type="domain" description="Histidine kinase" evidence="12">
    <location>
        <begin position="248"/>
        <end position="372"/>
    </location>
</feature>
<evidence type="ECO:0000256" key="4">
    <source>
        <dbReference type="ARBA" id="ARBA00022741"/>
    </source>
</evidence>
<accession>A0AAV2RUP6</accession>
<dbReference type="InterPro" id="IPR003594">
    <property type="entry name" value="HATPase_dom"/>
</dbReference>
<keyword evidence="5 10" id="KW-0418">Kinase</keyword>
<comment type="catalytic activity">
    <reaction evidence="9">
        <text>L-seryl-[pyruvate dehydrogenase E1 alpha subunit] + ATP = O-phospho-L-seryl-[pyruvate dehydrogenase E1 alpha subunit] + ADP + H(+)</text>
        <dbReference type="Rhea" id="RHEA:23052"/>
        <dbReference type="Rhea" id="RHEA-COMP:13689"/>
        <dbReference type="Rhea" id="RHEA-COMP:13690"/>
        <dbReference type="ChEBI" id="CHEBI:15378"/>
        <dbReference type="ChEBI" id="CHEBI:29999"/>
        <dbReference type="ChEBI" id="CHEBI:30616"/>
        <dbReference type="ChEBI" id="CHEBI:83421"/>
        <dbReference type="ChEBI" id="CHEBI:456216"/>
        <dbReference type="EC" id="2.7.11.2"/>
    </reaction>
</comment>
<dbReference type="GO" id="GO:0005759">
    <property type="term" value="C:mitochondrial matrix"/>
    <property type="evidence" value="ECO:0007669"/>
    <property type="project" value="UniProtKB-SubCell"/>
</dbReference>
<proteinExistence type="inferred from homology"/>
<dbReference type="SUPFAM" id="SSF55874">
    <property type="entry name" value="ATPase domain of HSP90 chaperone/DNA topoisomerase II/histidine kinase"/>
    <property type="match status" value="1"/>
</dbReference>
<dbReference type="Pfam" id="PF02518">
    <property type="entry name" value="HATPase_c"/>
    <property type="match status" value="1"/>
</dbReference>
<feature type="non-terminal residue" evidence="13">
    <location>
        <position position="462"/>
    </location>
</feature>
<dbReference type="InterPro" id="IPR005467">
    <property type="entry name" value="His_kinase_dom"/>
</dbReference>